<feature type="compositionally biased region" description="Low complexity" evidence="7">
    <location>
        <begin position="435"/>
        <end position="446"/>
    </location>
</feature>
<dbReference type="Gene3D" id="3.40.50.1820">
    <property type="entry name" value="alpha/beta hydrolase"/>
    <property type="match status" value="1"/>
</dbReference>
<protein>
    <recommendedName>
        <fullName evidence="3">Protein phosphatase methylesterase 1</fullName>
        <ecNumber evidence="2">3.1.1.89</ecNumber>
    </recommendedName>
</protein>
<dbReference type="OrthoDB" id="194865at2759"/>
<evidence type="ECO:0000256" key="1">
    <source>
        <dbReference type="ARBA" id="ARBA00008645"/>
    </source>
</evidence>
<reference evidence="9" key="1">
    <citation type="journal article" date="2020" name="Fungal Divers.">
        <title>Resolving the Mortierellaceae phylogeny through synthesis of multi-gene phylogenetics and phylogenomics.</title>
        <authorList>
            <person name="Vandepol N."/>
            <person name="Liber J."/>
            <person name="Desiro A."/>
            <person name="Na H."/>
            <person name="Kennedy M."/>
            <person name="Barry K."/>
            <person name="Grigoriev I.V."/>
            <person name="Miller A.N."/>
            <person name="O'Donnell K."/>
            <person name="Stajich J.E."/>
            <person name="Bonito G."/>
        </authorList>
    </citation>
    <scope>NUCLEOTIDE SEQUENCE</scope>
    <source>
        <strain evidence="9">BC1065</strain>
    </source>
</reference>
<sequence length="464" mass="50438">MSGDLLRQVFKKPPPLPYDPDLDDLDDEAAAAQELRSGDMLPPLGATTTRPLSFAKGGGAGGAGASGRYAPLEWSEFFETKRTIPIYPSTSSLSSSSLTTISDSNSGRPHETRRGQEESTDSSAASTSREEEEGEEEPEIVFNVYETRGKPGSPLFVLHHGAAHCGLSFALTADRIRALAGDSVSILAFDMRGHGETRSKEEYNLSLERLATDLKNVLEAAYDHQLPDEIVLVGHSAGGSVVAEAASRNMIPNVLGVALLDIVESFAIEALANIHGWLERRPNQFRSLDKVIQWGVKSGTVRNLESARVSFPGMVVRKKPESTTSSSGGDDATTYLWRTDLLASEKYWELWFTGLTAKFLSIKTAKLLVLAGTDRLDKDMTIAQMQGKFQLLVFPNSGHAVQEDEPGRMAQELLQFLKRNERLVLPSHPFMPQHSSGGSPTSSSTSLHNTQTLAMPRPASPRSS</sequence>
<comment type="similarity">
    <text evidence="1">Belongs to the AB hydrolase superfamily.</text>
</comment>
<proteinExistence type="inferred from homology"/>
<evidence type="ECO:0000313" key="9">
    <source>
        <dbReference type="EMBL" id="KAG0252113.1"/>
    </source>
</evidence>
<organism evidence="9 10">
    <name type="scientific">Actinomortierella ambigua</name>
    <dbReference type="NCBI Taxonomy" id="1343610"/>
    <lineage>
        <taxon>Eukaryota</taxon>
        <taxon>Fungi</taxon>
        <taxon>Fungi incertae sedis</taxon>
        <taxon>Mucoromycota</taxon>
        <taxon>Mortierellomycotina</taxon>
        <taxon>Mortierellomycetes</taxon>
        <taxon>Mortierellales</taxon>
        <taxon>Mortierellaceae</taxon>
        <taxon>Actinomortierella</taxon>
    </lineage>
</organism>
<dbReference type="EMBL" id="JAAAJB010000689">
    <property type="protein sequence ID" value="KAG0252113.1"/>
    <property type="molecule type" value="Genomic_DNA"/>
</dbReference>
<feature type="compositionally biased region" description="Gly residues" evidence="7">
    <location>
        <begin position="56"/>
        <end position="65"/>
    </location>
</feature>
<dbReference type="EC" id="3.1.1.89" evidence="2"/>
<keyword evidence="10" id="KW-1185">Reference proteome</keyword>
<feature type="region of interest" description="Disordered" evidence="7">
    <location>
        <begin position="1"/>
        <end position="66"/>
    </location>
</feature>
<feature type="region of interest" description="Disordered" evidence="7">
    <location>
        <begin position="89"/>
        <end position="139"/>
    </location>
</feature>
<evidence type="ECO:0000259" key="8">
    <source>
        <dbReference type="Pfam" id="PF12697"/>
    </source>
</evidence>
<dbReference type="Proteomes" id="UP000807716">
    <property type="component" value="Unassembled WGS sequence"/>
</dbReference>
<feature type="compositionally biased region" description="Basic and acidic residues" evidence="7">
    <location>
        <begin position="108"/>
        <end position="117"/>
    </location>
</feature>
<evidence type="ECO:0000256" key="5">
    <source>
        <dbReference type="ARBA" id="ARBA00022801"/>
    </source>
</evidence>
<dbReference type="InterPro" id="IPR029058">
    <property type="entry name" value="AB_hydrolase_fold"/>
</dbReference>
<dbReference type="Pfam" id="PF12697">
    <property type="entry name" value="Abhydrolase_6"/>
    <property type="match status" value="1"/>
</dbReference>
<evidence type="ECO:0000313" key="10">
    <source>
        <dbReference type="Proteomes" id="UP000807716"/>
    </source>
</evidence>
<dbReference type="InterPro" id="IPR016812">
    <property type="entry name" value="PPase_methylesterase_euk"/>
</dbReference>
<evidence type="ECO:0000256" key="6">
    <source>
        <dbReference type="ARBA" id="ARBA00049203"/>
    </source>
</evidence>
<dbReference type="PANTHER" id="PTHR14189:SF0">
    <property type="entry name" value="PROTEIN PHOSPHATASE METHYLESTERASE 1"/>
    <property type="match status" value="1"/>
</dbReference>
<gene>
    <name evidence="9" type="primary">PPE1_2</name>
    <name evidence="9" type="ORF">DFQ27_008259</name>
</gene>
<keyword evidence="5" id="KW-0378">Hydrolase</keyword>
<dbReference type="AlphaFoldDB" id="A0A9P6TYL0"/>
<dbReference type="SUPFAM" id="SSF53474">
    <property type="entry name" value="alpha/beta-Hydrolases"/>
    <property type="match status" value="1"/>
</dbReference>
<evidence type="ECO:0000256" key="3">
    <source>
        <dbReference type="ARBA" id="ARBA00020672"/>
    </source>
</evidence>
<evidence type="ECO:0000256" key="2">
    <source>
        <dbReference type="ARBA" id="ARBA00013111"/>
    </source>
</evidence>
<feature type="compositionally biased region" description="Acidic residues" evidence="7">
    <location>
        <begin position="130"/>
        <end position="139"/>
    </location>
</feature>
<feature type="compositionally biased region" description="Low complexity" evidence="7">
    <location>
        <begin position="89"/>
        <end position="106"/>
    </location>
</feature>
<dbReference type="GO" id="GO:0051723">
    <property type="term" value="F:protein methylesterase activity"/>
    <property type="evidence" value="ECO:0007669"/>
    <property type="project" value="UniProtKB-EC"/>
</dbReference>
<dbReference type="PANTHER" id="PTHR14189">
    <property type="entry name" value="PROTEIN PHOSPHATASE METHYLESTERASE-1 RELATED"/>
    <property type="match status" value="1"/>
</dbReference>
<feature type="region of interest" description="Disordered" evidence="7">
    <location>
        <begin position="427"/>
        <end position="464"/>
    </location>
</feature>
<name>A0A9P6TYL0_9FUNG</name>
<evidence type="ECO:0000256" key="7">
    <source>
        <dbReference type="SAM" id="MobiDB-lite"/>
    </source>
</evidence>
<comment type="caution">
    <text evidence="9">The sequence shown here is derived from an EMBL/GenBank/DDBJ whole genome shotgun (WGS) entry which is preliminary data.</text>
</comment>
<dbReference type="InterPro" id="IPR000073">
    <property type="entry name" value="AB_hydrolase_1"/>
</dbReference>
<accession>A0A9P6TYL0</accession>
<comment type="catalytic activity">
    <reaction evidence="6">
        <text>[phosphatase 2A protein]-C-terminal L-leucine methyl ester + H2O = [phosphatase 2A protein]-C-terminal L-leucine + methanol + H(+)</text>
        <dbReference type="Rhea" id="RHEA:48548"/>
        <dbReference type="Rhea" id="RHEA-COMP:12134"/>
        <dbReference type="Rhea" id="RHEA-COMP:12135"/>
        <dbReference type="ChEBI" id="CHEBI:15377"/>
        <dbReference type="ChEBI" id="CHEBI:15378"/>
        <dbReference type="ChEBI" id="CHEBI:17790"/>
        <dbReference type="ChEBI" id="CHEBI:90516"/>
        <dbReference type="ChEBI" id="CHEBI:90517"/>
        <dbReference type="EC" id="3.1.1.89"/>
    </reaction>
</comment>
<feature type="domain" description="AB hydrolase-1" evidence="8">
    <location>
        <begin position="156"/>
        <end position="411"/>
    </location>
</feature>
<keyword evidence="4" id="KW-0719">Serine esterase</keyword>
<feature type="compositionally biased region" description="Acidic residues" evidence="7">
    <location>
        <begin position="20"/>
        <end position="29"/>
    </location>
</feature>
<evidence type="ECO:0000256" key="4">
    <source>
        <dbReference type="ARBA" id="ARBA00022487"/>
    </source>
</evidence>